<evidence type="ECO:0000259" key="1">
    <source>
        <dbReference type="Pfam" id="PF00685"/>
    </source>
</evidence>
<name>A0AAD3DAQ5_9STRA</name>
<keyword evidence="3" id="KW-1185">Reference proteome</keyword>
<comment type="caution">
    <text evidence="2">The sequence shown here is derived from an EMBL/GenBank/DDBJ whole genome shotgun (WGS) entry which is preliminary data.</text>
</comment>
<dbReference type="Gene3D" id="3.40.50.300">
    <property type="entry name" value="P-loop containing nucleotide triphosphate hydrolases"/>
    <property type="match status" value="1"/>
</dbReference>
<feature type="domain" description="Sulfotransferase" evidence="1">
    <location>
        <begin position="130"/>
        <end position="252"/>
    </location>
</feature>
<proteinExistence type="predicted"/>
<dbReference type="EMBL" id="BLLK01000069">
    <property type="protein sequence ID" value="GFH60956.1"/>
    <property type="molecule type" value="Genomic_DNA"/>
</dbReference>
<gene>
    <name evidence="2" type="ORF">CTEN210_17432</name>
</gene>
<reference evidence="2 3" key="1">
    <citation type="journal article" date="2021" name="Sci. Rep.">
        <title>The genome of the diatom Chaetoceros tenuissimus carries an ancient integrated fragment of an extant virus.</title>
        <authorList>
            <person name="Hongo Y."/>
            <person name="Kimura K."/>
            <person name="Takaki Y."/>
            <person name="Yoshida Y."/>
            <person name="Baba S."/>
            <person name="Kobayashi G."/>
            <person name="Nagasaki K."/>
            <person name="Hano T."/>
            <person name="Tomaru Y."/>
        </authorList>
    </citation>
    <scope>NUCLEOTIDE SEQUENCE [LARGE SCALE GENOMIC DNA]</scope>
    <source>
        <strain evidence="2 3">NIES-3715</strain>
    </source>
</reference>
<accession>A0AAD3DAQ5</accession>
<dbReference type="Pfam" id="PF00685">
    <property type="entry name" value="Sulfotransfer_1"/>
    <property type="match status" value="1"/>
</dbReference>
<protein>
    <recommendedName>
        <fullName evidence="1">Sulfotransferase domain-containing protein</fullName>
    </recommendedName>
</protein>
<sequence length="296" mass="34783">MSSKHEFGKYDIVWLMSFPNSGTSYTLHLVEKSTETSTGTNYAQEPRNAGYSVKRLNENLAGLGPYIHNSSLPLPQTKYVLTKTHCSGYCQDCPPKKYIVNNQEFAKSCAECTDEKNITHYGDIFTVDRAIHLIRNPLDNVVSNFHHWRGKQKRKGNKIPFEDTPIGFKQYCELYHSRFVAMNVTRPKIKRLERYFDGVPCHQSFFRFIQWHNNAYAMENVDRLLIYYDDYENDFDDTSDRVLNYLGLKPTKQKPLFKTGKSYEHYFTESEKIAIWKLIKKFAIDSVWDKLSRYQK</sequence>
<dbReference type="InterPro" id="IPR000863">
    <property type="entry name" value="Sulfotransferase_dom"/>
</dbReference>
<evidence type="ECO:0000313" key="3">
    <source>
        <dbReference type="Proteomes" id="UP001054902"/>
    </source>
</evidence>
<evidence type="ECO:0000313" key="2">
    <source>
        <dbReference type="EMBL" id="GFH60956.1"/>
    </source>
</evidence>
<dbReference type="AlphaFoldDB" id="A0AAD3DAQ5"/>
<dbReference type="Proteomes" id="UP001054902">
    <property type="component" value="Unassembled WGS sequence"/>
</dbReference>
<organism evidence="2 3">
    <name type="scientific">Chaetoceros tenuissimus</name>
    <dbReference type="NCBI Taxonomy" id="426638"/>
    <lineage>
        <taxon>Eukaryota</taxon>
        <taxon>Sar</taxon>
        <taxon>Stramenopiles</taxon>
        <taxon>Ochrophyta</taxon>
        <taxon>Bacillariophyta</taxon>
        <taxon>Coscinodiscophyceae</taxon>
        <taxon>Chaetocerotophycidae</taxon>
        <taxon>Chaetocerotales</taxon>
        <taxon>Chaetocerotaceae</taxon>
        <taxon>Chaetoceros</taxon>
    </lineage>
</organism>
<dbReference type="SUPFAM" id="SSF52540">
    <property type="entry name" value="P-loop containing nucleoside triphosphate hydrolases"/>
    <property type="match status" value="1"/>
</dbReference>
<dbReference type="InterPro" id="IPR027417">
    <property type="entry name" value="P-loop_NTPase"/>
</dbReference>
<dbReference type="GO" id="GO:0008146">
    <property type="term" value="F:sulfotransferase activity"/>
    <property type="evidence" value="ECO:0007669"/>
    <property type="project" value="InterPro"/>
</dbReference>